<dbReference type="AlphaFoldDB" id="A0AAN9W076"/>
<accession>A0AAN9W076</accession>
<gene>
    <name evidence="14" type="ORF">R5R35_011773</name>
</gene>
<dbReference type="Gene3D" id="3.60.21.10">
    <property type="match status" value="1"/>
</dbReference>
<comment type="similarity">
    <text evidence="3">Belongs to the metallophosphoesterase superfamily. CPPED1 family.</text>
</comment>
<dbReference type="PANTHER" id="PTHR43143:SF1">
    <property type="entry name" value="SERINE_THREONINE-PROTEIN PHOSPHATASE CPPED1"/>
    <property type="match status" value="1"/>
</dbReference>
<feature type="domain" description="Calcineurin-like phosphoesterase" evidence="13">
    <location>
        <begin position="122"/>
        <end position="307"/>
    </location>
</feature>
<evidence type="ECO:0000313" key="14">
    <source>
        <dbReference type="EMBL" id="KAK7869702.1"/>
    </source>
</evidence>
<dbReference type="EMBL" id="JAZDUA010000070">
    <property type="protein sequence ID" value="KAK7869702.1"/>
    <property type="molecule type" value="Genomic_DNA"/>
</dbReference>
<dbReference type="InterPro" id="IPR029052">
    <property type="entry name" value="Metallo-depent_PP-like"/>
</dbReference>
<keyword evidence="6" id="KW-0963">Cytoplasm</keyword>
<evidence type="ECO:0000256" key="4">
    <source>
        <dbReference type="ARBA" id="ARBA00013081"/>
    </source>
</evidence>
<keyword evidence="8" id="KW-0378">Hydrolase</keyword>
<dbReference type="SUPFAM" id="SSF56300">
    <property type="entry name" value="Metallo-dependent phosphatases"/>
    <property type="match status" value="1"/>
</dbReference>
<reference evidence="14 15" key="1">
    <citation type="submission" date="2024-03" db="EMBL/GenBank/DDBJ databases">
        <title>The genome assembly and annotation of the cricket Gryllus longicercus Weissman &amp; Gray.</title>
        <authorList>
            <person name="Szrajer S."/>
            <person name="Gray D."/>
            <person name="Ylla G."/>
        </authorList>
    </citation>
    <scope>NUCLEOTIDE SEQUENCE [LARGE SCALE GENOMIC DNA]</scope>
    <source>
        <strain evidence="14">DAG 2021-001</strain>
        <tissue evidence="14">Whole body minus gut</tissue>
    </source>
</reference>
<dbReference type="EC" id="3.1.3.16" evidence="4"/>
<dbReference type="Pfam" id="PF00149">
    <property type="entry name" value="Metallophos"/>
    <property type="match status" value="1"/>
</dbReference>
<keyword evidence="7" id="KW-0479">Metal-binding</keyword>
<evidence type="ECO:0000256" key="1">
    <source>
        <dbReference type="ARBA" id="ARBA00001968"/>
    </source>
</evidence>
<dbReference type="InterPro" id="IPR051918">
    <property type="entry name" value="STPP_CPPED1"/>
</dbReference>
<evidence type="ECO:0000256" key="6">
    <source>
        <dbReference type="ARBA" id="ARBA00022490"/>
    </source>
</evidence>
<dbReference type="GO" id="GO:0004722">
    <property type="term" value="F:protein serine/threonine phosphatase activity"/>
    <property type="evidence" value="ECO:0007669"/>
    <property type="project" value="UniProtKB-EC"/>
</dbReference>
<dbReference type="GO" id="GO:0046872">
    <property type="term" value="F:metal ion binding"/>
    <property type="evidence" value="ECO:0007669"/>
    <property type="project" value="UniProtKB-KW"/>
</dbReference>
<organism evidence="14 15">
    <name type="scientific">Gryllus longicercus</name>
    <dbReference type="NCBI Taxonomy" id="2509291"/>
    <lineage>
        <taxon>Eukaryota</taxon>
        <taxon>Metazoa</taxon>
        <taxon>Ecdysozoa</taxon>
        <taxon>Arthropoda</taxon>
        <taxon>Hexapoda</taxon>
        <taxon>Insecta</taxon>
        <taxon>Pterygota</taxon>
        <taxon>Neoptera</taxon>
        <taxon>Polyneoptera</taxon>
        <taxon>Orthoptera</taxon>
        <taxon>Ensifera</taxon>
        <taxon>Gryllidea</taxon>
        <taxon>Grylloidea</taxon>
        <taxon>Gryllidae</taxon>
        <taxon>Gryllinae</taxon>
        <taxon>Gryllus</taxon>
    </lineage>
</organism>
<dbReference type="PANTHER" id="PTHR43143">
    <property type="entry name" value="METALLOPHOSPHOESTERASE, CALCINEURIN SUPERFAMILY"/>
    <property type="match status" value="1"/>
</dbReference>
<dbReference type="GO" id="GO:0005737">
    <property type="term" value="C:cytoplasm"/>
    <property type="evidence" value="ECO:0007669"/>
    <property type="project" value="UniProtKB-SubCell"/>
</dbReference>
<evidence type="ECO:0000256" key="9">
    <source>
        <dbReference type="ARBA" id="ARBA00032900"/>
    </source>
</evidence>
<proteinExistence type="inferred from homology"/>
<dbReference type="InterPro" id="IPR004843">
    <property type="entry name" value="Calcineurin-like_PHP"/>
</dbReference>
<keyword evidence="15" id="KW-1185">Reference proteome</keyword>
<dbReference type="Proteomes" id="UP001378592">
    <property type="component" value="Unassembled WGS sequence"/>
</dbReference>
<evidence type="ECO:0000313" key="15">
    <source>
        <dbReference type="Proteomes" id="UP001378592"/>
    </source>
</evidence>
<evidence type="ECO:0000256" key="5">
    <source>
        <dbReference type="ARBA" id="ARBA00013356"/>
    </source>
</evidence>
<evidence type="ECO:0000256" key="12">
    <source>
        <dbReference type="SAM" id="SignalP"/>
    </source>
</evidence>
<comment type="cofactor">
    <cofactor evidence="1">
        <name>a divalent metal cation</name>
        <dbReference type="ChEBI" id="CHEBI:60240"/>
    </cofactor>
</comment>
<comment type="caution">
    <text evidence="14">The sequence shown here is derived from an EMBL/GenBank/DDBJ whole genome shotgun (WGS) entry which is preliminary data.</text>
</comment>
<feature type="chain" id="PRO_5042829287" description="Serine/threonine-protein phosphatase CPPED1" evidence="12">
    <location>
        <begin position="17"/>
        <end position="361"/>
    </location>
</feature>
<comment type="subcellular location">
    <subcellularLocation>
        <location evidence="2">Cytoplasm</location>
    </subcellularLocation>
</comment>
<evidence type="ECO:0000256" key="11">
    <source>
        <dbReference type="ARBA" id="ARBA00048336"/>
    </source>
</evidence>
<name>A0AAN9W076_9ORTH</name>
<protein>
    <recommendedName>
        <fullName evidence="5">Serine/threonine-protein phosphatase CPPED1</fullName>
        <ecNumber evidence="4">3.1.3.16</ecNumber>
    </recommendedName>
    <alternativeName>
        <fullName evidence="9">Calcineurin-like phosphoesterase domain-containing protein 1</fullName>
    </alternativeName>
</protein>
<evidence type="ECO:0000256" key="3">
    <source>
        <dbReference type="ARBA" id="ARBA00010567"/>
    </source>
</evidence>
<keyword evidence="12" id="KW-0732">Signal</keyword>
<evidence type="ECO:0000256" key="2">
    <source>
        <dbReference type="ARBA" id="ARBA00004496"/>
    </source>
</evidence>
<evidence type="ECO:0000256" key="10">
    <source>
        <dbReference type="ARBA" id="ARBA00047761"/>
    </source>
</evidence>
<dbReference type="InterPro" id="IPR041867">
    <property type="entry name" value="MPP_CSTP1"/>
</dbReference>
<sequence length="361" mass="41169">MHVIVTGIVISSFVFSMFVVSSLMSGKSVEPDGIHIPVVYTLRIVMSDDKATELHRQEPNVSNNEWKIRTENNNVNFFKKEVEEEWQSPWYFIQGADPQYGLIERYINKNPIPNWDKEIELTEKVVEKINSLNPKPRFFVICGDLCDAVPTENPDLYKAQEATFKRIFSKIDPSIPVLVTCGNHDVGDQPLPEGLEIYKASWGDDYYSFWCGGVLFLTINSQYLADSKYVGEFASKHEEWLYEQLKLAKSKSGSRVVLLQHIPWFLKSTDEEVEKSYFTLSKEVQRAMLDKLVDAGVEKAFCGHYHRNAGGTYKTMEVVVSSAIGGQLGPDKSGIRVVKVYKDKIEHEYYPIDDIPSSVKL</sequence>
<dbReference type="CDD" id="cd07395">
    <property type="entry name" value="MPP_CSTP1"/>
    <property type="match status" value="1"/>
</dbReference>
<evidence type="ECO:0000259" key="13">
    <source>
        <dbReference type="Pfam" id="PF00149"/>
    </source>
</evidence>
<evidence type="ECO:0000256" key="7">
    <source>
        <dbReference type="ARBA" id="ARBA00022723"/>
    </source>
</evidence>
<comment type="catalytic activity">
    <reaction evidence="11">
        <text>O-phospho-L-threonyl-[protein] + H2O = L-threonyl-[protein] + phosphate</text>
        <dbReference type="Rhea" id="RHEA:47004"/>
        <dbReference type="Rhea" id="RHEA-COMP:11060"/>
        <dbReference type="Rhea" id="RHEA-COMP:11605"/>
        <dbReference type="ChEBI" id="CHEBI:15377"/>
        <dbReference type="ChEBI" id="CHEBI:30013"/>
        <dbReference type="ChEBI" id="CHEBI:43474"/>
        <dbReference type="ChEBI" id="CHEBI:61977"/>
        <dbReference type="EC" id="3.1.3.16"/>
    </reaction>
</comment>
<comment type="catalytic activity">
    <reaction evidence="10">
        <text>O-phospho-L-seryl-[protein] + H2O = L-seryl-[protein] + phosphate</text>
        <dbReference type="Rhea" id="RHEA:20629"/>
        <dbReference type="Rhea" id="RHEA-COMP:9863"/>
        <dbReference type="Rhea" id="RHEA-COMP:11604"/>
        <dbReference type="ChEBI" id="CHEBI:15377"/>
        <dbReference type="ChEBI" id="CHEBI:29999"/>
        <dbReference type="ChEBI" id="CHEBI:43474"/>
        <dbReference type="ChEBI" id="CHEBI:83421"/>
        <dbReference type="EC" id="3.1.3.16"/>
    </reaction>
</comment>
<evidence type="ECO:0000256" key="8">
    <source>
        <dbReference type="ARBA" id="ARBA00022801"/>
    </source>
</evidence>
<feature type="signal peptide" evidence="12">
    <location>
        <begin position="1"/>
        <end position="16"/>
    </location>
</feature>